<feature type="non-terminal residue" evidence="1">
    <location>
        <position position="1"/>
    </location>
</feature>
<name>X1EEV5_9ZZZZ</name>
<sequence length="54" mass="6449">GIGQQWSVNKIVTKEKVKEELSQKDKILEGEQELSEEEKKLIRRKIKKKKKKKK</sequence>
<dbReference type="AlphaFoldDB" id="X1EEV5"/>
<proteinExistence type="predicted"/>
<protein>
    <submittedName>
        <fullName evidence="1">Uncharacterized protein</fullName>
    </submittedName>
</protein>
<comment type="caution">
    <text evidence="1">The sequence shown here is derived from an EMBL/GenBank/DDBJ whole genome shotgun (WGS) entry which is preliminary data.</text>
</comment>
<reference evidence="1" key="1">
    <citation type="journal article" date="2014" name="Front. Microbiol.">
        <title>High frequency of phylogenetically diverse reductive dehalogenase-homologous genes in deep subseafloor sedimentary metagenomes.</title>
        <authorList>
            <person name="Kawai M."/>
            <person name="Futagami T."/>
            <person name="Toyoda A."/>
            <person name="Takaki Y."/>
            <person name="Nishi S."/>
            <person name="Hori S."/>
            <person name="Arai W."/>
            <person name="Tsubouchi T."/>
            <person name="Morono Y."/>
            <person name="Uchiyama I."/>
            <person name="Ito T."/>
            <person name="Fujiyama A."/>
            <person name="Inagaki F."/>
            <person name="Takami H."/>
        </authorList>
    </citation>
    <scope>NUCLEOTIDE SEQUENCE</scope>
    <source>
        <strain evidence="1">Expedition CK06-06</strain>
    </source>
</reference>
<gene>
    <name evidence="1" type="ORF">S01H4_56700</name>
</gene>
<dbReference type="EMBL" id="BART01032882">
    <property type="protein sequence ID" value="GAH15669.1"/>
    <property type="molecule type" value="Genomic_DNA"/>
</dbReference>
<organism evidence="1">
    <name type="scientific">marine sediment metagenome</name>
    <dbReference type="NCBI Taxonomy" id="412755"/>
    <lineage>
        <taxon>unclassified sequences</taxon>
        <taxon>metagenomes</taxon>
        <taxon>ecological metagenomes</taxon>
    </lineage>
</organism>
<evidence type="ECO:0000313" key="1">
    <source>
        <dbReference type="EMBL" id="GAH15669.1"/>
    </source>
</evidence>
<accession>X1EEV5</accession>